<sequence>MPDVSAIARERAALTTIADAIVAASVGRGLRVALDCPNTHLALVDYLAQALHARGRACHCQPNEPSPDDAGGSPRDRQEHGSTIVVITSGLATETDRFAQRINISVTAPTTKAPGGNAGYQETGGAPSEESGEPHIILDYRDPDGPTIRYMASHLRTGDGQ</sequence>
<accession>A0A561WGM2</accession>
<evidence type="ECO:0000313" key="3">
    <source>
        <dbReference type="Proteomes" id="UP000319927"/>
    </source>
</evidence>
<name>A0A561WGM2_9ACTN</name>
<evidence type="ECO:0000256" key="1">
    <source>
        <dbReference type="SAM" id="MobiDB-lite"/>
    </source>
</evidence>
<dbReference type="Proteomes" id="UP000319927">
    <property type="component" value="Unassembled WGS sequence"/>
</dbReference>
<feature type="region of interest" description="Disordered" evidence="1">
    <location>
        <begin position="108"/>
        <end position="145"/>
    </location>
</feature>
<proteinExistence type="predicted"/>
<gene>
    <name evidence="2" type="ORF">FHX75_121569</name>
</gene>
<evidence type="ECO:0000313" key="2">
    <source>
        <dbReference type="EMBL" id="TWG23023.1"/>
    </source>
</evidence>
<dbReference type="EMBL" id="VIXA01000002">
    <property type="protein sequence ID" value="TWG23023.1"/>
    <property type="molecule type" value="Genomic_DNA"/>
</dbReference>
<organism evidence="2 3">
    <name type="scientific">Micromonospora palomenae</name>
    <dbReference type="NCBI Taxonomy" id="1461247"/>
    <lineage>
        <taxon>Bacteria</taxon>
        <taxon>Bacillati</taxon>
        <taxon>Actinomycetota</taxon>
        <taxon>Actinomycetes</taxon>
        <taxon>Micromonosporales</taxon>
        <taxon>Micromonosporaceae</taxon>
        <taxon>Micromonospora</taxon>
    </lineage>
</organism>
<keyword evidence="3" id="KW-1185">Reference proteome</keyword>
<dbReference type="AlphaFoldDB" id="A0A561WGM2"/>
<feature type="compositionally biased region" description="Basic and acidic residues" evidence="1">
    <location>
        <begin position="132"/>
        <end position="144"/>
    </location>
</feature>
<protein>
    <submittedName>
        <fullName evidence="2">Uncharacterized protein</fullName>
    </submittedName>
</protein>
<feature type="region of interest" description="Disordered" evidence="1">
    <location>
        <begin position="62"/>
        <end position="82"/>
    </location>
</feature>
<comment type="caution">
    <text evidence="2">The sequence shown here is derived from an EMBL/GenBank/DDBJ whole genome shotgun (WGS) entry which is preliminary data.</text>
</comment>
<reference evidence="2 3" key="1">
    <citation type="submission" date="2019-06" db="EMBL/GenBank/DDBJ databases">
        <title>Sequencing the genomes of 1000 actinobacteria strains.</title>
        <authorList>
            <person name="Klenk H.-P."/>
        </authorList>
    </citation>
    <scope>NUCLEOTIDE SEQUENCE [LARGE SCALE GENOMIC DNA]</scope>
    <source>
        <strain evidence="2 3">DSM 102131</strain>
    </source>
</reference>